<gene>
    <name evidence="1" type="ORF">I4F81_004968</name>
</gene>
<accession>A0ACC3BWV0</accession>
<organism evidence="1 2">
    <name type="scientific">Pyropia yezoensis</name>
    <name type="common">Susabi-nori</name>
    <name type="synonym">Porphyra yezoensis</name>
    <dbReference type="NCBI Taxonomy" id="2788"/>
    <lineage>
        <taxon>Eukaryota</taxon>
        <taxon>Rhodophyta</taxon>
        <taxon>Bangiophyceae</taxon>
        <taxon>Bangiales</taxon>
        <taxon>Bangiaceae</taxon>
        <taxon>Pyropia</taxon>
    </lineage>
</organism>
<keyword evidence="2" id="KW-1185">Reference proteome</keyword>
<reference evidence="1" key="1">
    <citation type="submission" date="2019-11" db="EMBL/GenBank/DDBJ databases">
        <title>Nori genome reveals adaptations in red seaweeds to the harsh intertidal environment.</title>
        <authorList>
            <person name="Wang D."/>
            <person name="Mao Y."/>
        </authorList>
    </citation>
    <scope>NUCLEOTIDE SEQUENCE</scope>
    <source>
        <tissue evidence="1">Gametophyte</tissue>
    </source>
</reference>
<evidence type="ECO:0000313" key="2">
    <source>
        <dbReference type="Proteomes" id="UP000798662"/>
    </source>
</evidence>
<proteinExistence type="predicted"/>
<protein>
    <submittedName>
        <fullName evidence="1">Uncharacterized protein</fullName>
    </submittedName>
</protein>
<name>A0ACC3BWV0_PYRYE</name>
<dbReference type="Proteomes" id="UP000798662">
    <property type="component" value="Chromosome 1"/>
</dbReference>
<comment type="caution">
    <text evidence="1">The sequence shown here is derived from an EMBL/GenBank/DDBJ whole genome shotgun (WGS) entry which is preliminary data.</text>
</comment>
<sequence length="1058" mass="104227">MGKPGLYAAYRSLGLVADGGVAAVHQRGAASFVTAAVDDDLTYVVTGSRIGLLRRLRPAGVWDAHDAPITAILPLGVGLVASASADDGRVVVWASPAGKVVADVALPLGWAPTALAHPPTYLNKLLVGGADGRLGLLNVRTGRLVHTFGCLEDVPGVGGCPVTVITPSAVLDVVAVGTGSGVVALLNVRTDEVITVFRHGCSFPGALATSTASDGHGNGQGGGGAKAVGPAITGLSFRTDGMDTLLSASVDGSLATWHLPSLSLAHVLRHVHPGGVATAVYLPGEATAVTVGAADNAVKDGRRVLVGGADGTLRLVSVIRDAANRVVSVAPSLTGAPGASSKAAKRRRLEAGVQVGAAAPPPPAAGTPEALGVAGGVLPPVVDAAACTARLHVPKWASAVTAHAGRRDALTWHLGDGRSGRALMPPPTVAAAAPALGAATAVAIAPDGGLALVGAASGHVHVYNMQSGRYVGALEGVPRPPSSRRRGGGKAKERLLPAAAPAPSLLTPFTPAPAGGNALAGAPPAHGGRVGAVAVNALGDTAVSGGDDGRLVFWELRSRLPARRDSRSIDTPAAAEAAEAAALAEEADAAALAAGAPADKAVAAAAARTAAATVALPAGVLRLAWSGPTDLLAVAATDGTVYVLVDVLTTPGAGGVASAAVSPDGRWVASVGGGGVGVRLWVDRGRFTPADCVGSVVRARRARAVAAARRRRRMERVGEGASTADNTAAATSEGEGPAGAPMVETEEDDGSERDDDAYTLVVGGEVDADSSADDGGHSDADDGDLDSGVDSEPDAASGTGAAGLTTAPLAPGLVTLSTAATAQWTTLANLAAIKRRNAPVEPLKKPAAAPFFLPTRPGLAAAFDFSAAADDAEGGAAADGATGGSGGEGGGGPGGPRRDRVRLTKPPPAAGGKAGGGKAGGGAPPTTAAPTGAAWMEANAEWGRLLLAGRPDDAAALLRRAGPSAADVALRSVEGAPARAAAAAYFADRLAARADWELTSAHLRVFLGAHGRALARDEGGGEALAAIAAAHAAGWARVRGLFGSVLTLGGYFSGQQQV</sequence>
<dbReference type="EMBL" id="CM020618">
    <property type="protein sequence ID" value="KAK1862394.1"/>
    <property type="molecule type" value="Genomic_DNA"/>
</dbReference>
<evidence type="ECO:0000313" key="1">
    <source>
        <dbReference type="EMBL" id="KAK1862394.1"/>
    </source>
</evidence>